<feature type="binding site" evidence="2">
    <location>
        <position position="469"/>
    </location>
    <ligand>
        <name>ATP</name>
        <dbReference type="ChEBI" id="CHEBI:30616"/>
    </ligand>
</feature>
<dbReference type="SUPFAM" id="SSF55781">
    <property type="entry name" value="GAF domain-like"/>
    <property type="match status" value="1"/>
</dbReference>
<dbReference type="Gene3D" id="3.30.450.40">
    <property type="match status" value="1"/>
</dbReference>
<gene>
    <name evidence="5" type="ORF">COHA_005069</name>
</gene>
<proteinExistence type="predicted"/>
<dbReference type="PANTHER" id="PTHR44329">
    <property type="entry name" value="SERINE/THREONINE-PROTEIN KINASE TNNI3K-RELATED"/>
    <property type="match status" value="1"/>
</dbReference>
<dbReference type="EMBL" id="JADXDR010000066">
    <property type="protein sequence ID" value="KAI7841232.1"/>
    <property type="molecule type" value="Genomic_DNA"/>
</dbReference>
<dbReference type="Proteomes" id="UP001205105">
    <property type="component" value="Unassembled WGS sequence"/>
</dbReference>
<dbReference type="PROSITE" id="PS50011">
    <property type="entry name" value="PROTEIN_KINASE_DOM"/>
    <property type="match status" value="1"/>
</dbReference>
<evidence type="ECO:0000313" key="6">
    <source>
        <dbReference type="Proteomes" id="UP001205105"/>
    </source>
</evidence>
<dbReference type="GO" id="GO:0004674">
    <property type="term" value="F:protein serine/threonine kinase activity"/>
    <property type="evidence" value="ECO:0007669"/>
    <property type="project" value="TreeGrafter"/>
</dbReference>
<dbReference type="SMART" id="SM00065">
    <property type="entry name" value="GAF"/>
    <property type="match status" value="1"/>
</dbReference>
<dbReference type="InterPro" id="IPR001245">
    <property type="entry name" value="Ser-Thr/Tyr_kinase_cat_dom"/>
</dbReference>
<protein>
    <recommendedName>
        <fullName evidence="4">Protein kinase domain-containing protein</fullName>
    </recommendedName>
</protein>
<keyword evidence="1" id="KW-0675">Receptor</keyword>
<feature type="region of interest" description="Disordered" evidence="3">
    <location>
        <begin position="356"/>
        <end position="379"/>
    </location>
</feature>
<dbReference type="SUPFAM" id="SSF56112">
    <property type="entry name" value="Protein kinase-like (PK-like)"/>
    <property type="match status" value="1"/>
</dbReference>
<dbReference type="Pfam" id="PF07714">
    <property type="entry name" value="PK_Tyr_Ser-Thr"/>
    <property type="match status" value="1"/>
</dbReference>
<evidence type="ECO:0000259" key="4">
    <source>
        <dbReference type="PROSITE" id="PS50011"/>
    </source>
</evidence>
<evidence type="ECO:0000256" key="1">
    <source>
        <dbReference type="ARBA" id="ARBA00023170"/>
    </source>
</evidence>
<dbReference type="InterPro" id="IPR011009">
    <property type="entry name" value="Kinase-like_dom_sf"/>
</dbReference>
<dbReference type="InterPro" id="IPR000719">
    <property type="entry name" value="Prot_kinase_dom"/>
</dbReference>
<evidence type="ECO:0000256" key="2">
    <source>
        <dbReference type="PROSITE-ProRule" id="PRU10141"/>
    </source>
</evidence>
<evidence type="ECO:0000256" key="3">
    <source>
        <dbReference type="SAM" id="MobiDB-lite"/>
    </source>
</evidence>
<keyword evidence="6" id="KW-1185">Reference proteome</keyword>
<feature type="compositionally biased region" description="Low complexity" evidence="3">
    <location>
        <begin position="511"/>
        <end position="523"/>
    </location>
</feature>
<comment type="caution">
    <text evidence="5">The sequence shown here is derived from an EMBL/GenBank/DDBJ whole genome shotgun (WGS) entry which is preliminary data.</text>
</comment>
<keyword evidence="2" id="KW-0067">ATP-binding</keyword>
<dbReference type="InterPro" id="IPR051681">
    <property type="entry name" value="Ser/Thr_Kinases-Pseudokinases"/>
</dbReference>
<dbReference type="Gene3D" id="3.30.200.20">
    <property type="entry name" value="Phosphorylase Kinase, domain 1"/>
    <property type="match status" value="1"/>
</dbReference>
<dbReference type="InterPro" id="IPR008266">
    <property type="entry name" value="Tyr_kinase_AS"/>
</dbReference>
<dbReference type="Pfam" id="PF01590">
    <property type="entry name" value="GAF"/>
    <property type="match status" value="1"/>
</dbReference>
<evidence type="ECO:0000313" key="5">
    <source>
        <dbReference type="EMBL" id="KAI7841232.1"/>
    </source>
</evidence>
<dbReference type="GO" id="GO:0005524">
    <property type="term" value="F:ATP binding"/>
    <property type="evidence" value="ECO:0007669"/>
    <property type="project" value="UniProtKB-UniRule"/>
</dbReference>
<dbReference type="AlphaFoldDB" id="A0AAD5DNF5"/>
<dbReference type="PROSITE" id="PS00109">
    <property type="entry name" value="PROTEIN_KINASE_TYR"/>
    <property type="match status" value="1"/>
</dbReference>
<feature type="compositionally biased region" description="Low complexity" evidence="3">
    <location>
        <begin position="10"/>
        <end position="26"/>
    </location>
</feature>
<organism evidence="5 6">
    <name type="scientific">Chlorella ohadii</name>
    <dbReference type="NCBI Taxonomy" id="2649997"/>
    <lineage>
        <taxon>Eukaryota</taxon>
        <taxon>Viridiplantae</taxon>
        <taxon>Chlorophyta</taxon>
        <taxon>core chlorophytes</taxon>
        <taxon>Trebouxiophyceae</taxon>
        <taxon>Chlorellales</taxon>
        <taxon>Chlorellaceae</taxon>
        <taxon>Chlorella clade</taxon>
        <taxon>Chlorella</taxon>
    </lineage>
</organism>
<dbReference type="InterPro" id="IPR003018">
    <property type="entry name" value="GAF"/>
</dbReference>
<dbReference type="PANTHER" id="PTHR44329:SF214">
    <property type="entry name" value="PROTEIN KINASE DOMAIN-CONTAINING PROTEIN"/>
    <property type="match status" value="1"/>
</dbReference>
<reference evidence="5" key="1">
    <citation type="submission" date="2020-11" db="EMBL/GenBank/DDBJ databases">
        <title>Chlorella ohadii genome sequencing and assembly.</title>
        <authorList>
            <person name="Murik O."/>
            <person name="Treves H."/>
            <person name="Kedem I."/>
            <person name="Shotland Y."/>
            <person name="Kaplan A."/>
        </authorList>
    </citation>
    <scope>NUCLEOTIDE SEQUENCE</scope>
    <source>
        <strain evidence="5">1</strain>
    </source>
</reference>
<feature type="domain" description="Protein kinase" evidence="4">
    <location>
        <begin position="442"/>
        <end position="763"/>
    </location>
</feature>
<feature type="region of interest" description="Disordered" evidence="3">
    <location>
        <begin position="1"/>
        <end position="36"/>
    </location>
</feature>
<dbReference type="Gene3D" id="1.10.510.10">
    <property type="entry name" value="Transferase(Phosphotransferase) domain 1"/>
    <property type="match status" value="1"/>
</dbReference>
<accession>A0AAD5DNF5</accession>
<dbReference type="InterPro" id="IPR017441">
    <property type="entry name" value="Protein_kinase_ATP_BS"/>
</dbReference>
<feature type="region of interest" description="Disordered" evidence="3">
    <location>
        <begin position="511"/>
        <end position="534"/>
    </location>
</feature>
<sequence length="768" mass="81704">MGCALSTSVGPAESGRAGAGAAANGKAPPPPPADGACCYKPESEAARLRAVLDCHQLDTPAERRFDGITTLLRDLLEVPVAVVGLIDDDRLYLKSAAGDAQPGASHERLHSFCDASLRAPNPRMMVVPDTLEDARFKHNEFAKIGIRSYIGAPLISSDGHVMGSLGVMDIKPRIFPPSALNILCNFAELVVRELERDKALERQRQAELAAIQTKTVRALSCFNDAGAFCDTSAEGWPIQWANAKWDGLTGRPDSEAAPDAGGRLWDILSGVHPEVQRQASQAAHFRQPLSIVVEVPACGKQLMLELRPASRDHLSLVAPTIAVPNFVEGLDPAERPALDRLYSFLYGSDFSTPAIPLSPFTQPPGGGQAAGTADSCLSSPRMEVLPGSPLSLIRDHPARRMLSAGSTDGSQAGGSSTGGSSLVSVRLLSSFGLRPPVALAGLHLGPKLGSGSYGQVYRGTMGSRTVAVKIVDTHVAPGADTPTRAMLEALLGQKLAHPCIVPTLTFAWEESSSQEPSEWGGSEASQSGCSAPTDPGSLWSLGSPLLSGVEDVDGMAGRPMQQMWIVQEYCNHGTLGDAIDRGWLRVKRDPDTPADLRAVLLTAQEVAQALSYLHSQDIIHTDLTPNNILLTKRPPPPGDPRPFCAKVSDFGLARTMERDAVKTATCGCITHMPLELISGQLLTKAVDVYSFGVILIEMLSGERAWAGRHSAQILYAVTVEQEKLRVPAGCPAPLQEFVDSCLQDDHTQRPSFAAIEARLAALLETCPA</sequence>
<dbReference type="InterPro" id="IPR029016">
    <property type="entry name" value="GAF-like_dom_sf"/>
</dbReference>
<dbReference type="PROSITE" id="PS00107">
    <property type="entry name" value="PROTEIN_KINASE_ATP"/>
    <property type="match status" value="1"/>
</dbReference>
<keyword evidence="2" id="KW-0547">Nucleotide-binding</keyword>
<name>A0AAD5DNF5_9CHLO</name>